<evidence type="ECO:0000313" key="3">
    <source>
        <dbReference type="EMBL" id="ARU62923.1"/>
    </source>
</evidence>
<keyword evidence="1" id="KW-0732">Signal</keyword>
<dbReference type="RefSeq" id="WP_087458273.1">
    <property type="nucleotide sequence ID" value="NZ_CP021434.1"/>
</dbReference>
<evidence type="ECO:0000259" key="2">
    <source>
        <dbReference type="PROSITE" id="PS51272"/>
    </source>
</evidence>
<evidence type="ECO:0000313" key="4">
    <source>
        <dbReference type="Proteomes" id="UP000195437"/>
    </source>
</evidence>
<feature type="domain" description="SLH" evidence="2">
    <location>
        <begin position="62"/>
        <end position="125"/>
    </location>
</feature>
<reference evidence="4" key="1">
    <citation type="submission" date="2017-05" db="EMBL/GenBank/DDBJ databases">
        <authorList>
            <person name="Sung H."/>
        </authorList>
    </citation>
    <scope>NUCLEOTIDE SEQUENCE [LARGE SCALE GENOMIC DNA]</scope>
    <source>
        <strain evidence="4">AR23208</strain>
    </source>
</reference>
<dbReference type="Pfam" id="PF00395">
    <property type="entry name" value="SLH"/>
    <property type="match status" value="2"/>
</dbReference>
<dbReference type="PROSITE" id="PS51272">
    <property type="entry name" value="SLH"/>
    <property type="match status" value="2"/>
</dbReference>
<proteinExistence type="predicted"/>
<dbReference type="PANTHER" id="PTHR43308">
    <property type="entry name" value="OUTER MEMBRANE PROTEIN ALPHA-RELATED"/>
    <property type="match status" value="1"/>
</dbReference>
<dbReference type="InterPro" id="IPR025748">
    <property type="entry name" value="PrcB_C_dom"/>
</dbReference>
<dbReference type="Proteomes" id="UP000195437">
    <property type="component" value="Chromosome"/>
</dbReference>
<protein>
    <recommendedName>
        <fullName evidence="2">SLH domain-containing protein</fullName>
    </recommendedName>
</protein>
<gene>
    <name evidence="3" type="ORF">CBW65_19515</name>
</gene>
<feature type="signal peptide" evidence="1">
    <location>
        <begin position="1"/>
        <end position="24"/>
    </location>
</feature>
<dbReference type="InterPro" id="IPR051465">
    <property type="entry name" value="Cell_Envelope_Struct_Comp"/>
</dbReference>
<dbReference type="OrthoDB" id="2380808at2"/>
<feature type="chain" id="PRO_5012778916" description="SLH domain-containing protein" evidence="1">
    <location>
        <begin position="25"/>
        <end position="319"/>
    </location>
</feature>
<dbReference type="PANTHER" id="PTHR43308:SF5">
    <property type="entry name" value="S-LAYER PROTEIN _ PEPTIDOGLYCAN ENDO-BETA-N-ACETYLGLUCOSAMINIDASE"/>
    <property type="match status" value="1"/>
</dbReference>
<dbReference type="Pfam" id="PF14343">
    <property type="entry name" value="PrcB_C"/>
    <property type="match status" value="1"/>
</dbReference>
<dbReference type="AlphaFoldDB" id="A0A1Y0IU69"/>
<dbReference type="InterPro" id="IPR001119">
    <property type="entry name" value="SLH_dom"/>
</dbReference>
<accession>A0A1Y0IU69</accession>
<name>A0A1Y0IU69_9BACL</name>
<organism evidence="3 4">
    <name type="scientific">Tumebacillus avium</name>
    <dbReference type="NCBI Taxonomy" id="1903704"/>
    <lineage>
        <taxon>Bacteria</taxon>
        <taxon>Bacillati</taxon>
        <taxon>Bacillota</taxon>
        <taxon>Bacilli</taxon>
        <taxon>Bacillales</taxon>
        <taxon>Alicyclobacillaceae</taxon>
        <taxon>Tumebacillus</taxon>
    </lineage>
</organism>
<dbReference type="EMBL" id="CP021434">
    <property type="protein sequence ID" value="ARU62923.1"/>
    <property type="molecule type" value="Genomic_DNA"/>
</dbReference>
<dbReference type="KEGG" id="tum:CBW65_19515"/>
<feature type="domain" description="SLH" evidence="2">
    <location>
        <begin position="154"/>
        <end position="217"/>
    </location>
</feature>
<evidence type="ECO:0000256" key="1">
    <source>
        <dbReference type="SAM" id="SignalP"/>
    </source>
</evidence>
<sequence length="319" mass="34062">MNKKSAIALLVAAGLVMTSQSAFAVVGGPKAQQPDQMVITVVDENGQQPELIYAPDIAYIMIDSPELAHLDGHWSKDALQHLVKSGVLTKGEAQAFNPDAQISKEDFQIWTNRILGKKDEAQQPAEVLTRVEAAAWLADLLPALNTGINGGNLTAPFADIADISSKQKSAIDYLYKLGIMIGNGNGKFSPKAKLTKGEAAVLVDKVLSRANQFAKPAQYDLASGILPETVHTLVEENKSEAGVYTVEENGVRYVVISCGTLPNPGYSIELESVMETDGALFVKSGVKAPEAGDTHPQVLTNPVVVLKTKASNKPVFLID</sequence>
<keyword evidence="4" id="KW-1185">Reference proteome</keyword>